<keyword evidence="4 6" id="KW-1133">Transmembrane helix</keyword>
<dbReference type="Proteomes" id="UP000245461">
    <property type="component" value="Unassembled WGS sequence"/>
</dbReference>
<reference evidence="8 9" key="1">
    <citation type="submission" date="2018-05" db="EMBL/GenBank/DDBJ databases">
        <title>Zavarzinia sp. HR-AS.</title>
        <authorList>
            <person name="Lee Y."/>
            <person name="Jeon C.O."/>
        </authorList>
    </citation>
    <scope>NUCLEOTIDE SEQUENCE [LARGE SCALE GENOMIC DNA]</scope>
    <source>
        <strain evidence="8 9">HR-AS</strain>
    </source>
</reference>
<evidence type="ECO:0000256" key="4">
    <source>
        <dbReference type="ARBA" id="ARBA00022989"/>
    </source>
</evidence>
<feature type="transmembrane region" description="Helical" evidence="6">
    <location>
        <begin position="141"/>
        <end position="158"/>
    </location>
</feature>
<comment type="similarity">
    <text evidence="2">Belongs to the drug/metabolite transporter (DMT) superfamily. 10 TMS drug/metabolite exporter (DME) (TC 2.A.7.3) family.</text>
</comment>
<keyword evidence="9" id="KW-1185">Reference proteome</keyword>
<dbReference type="InterPro" id="IPR000620">
    <property type="entry name" value="EamA_dom"/>
</dbReference>
<dbReference type="InterPro" id="IPR037185">
    <property type="entry name" value="EmrE-like"/>
</dbReference>
<dbReference type="PANTHER" id="PTHR22911">
    <property type="entry name" value="ACYL-MALONYL CONDENSING ENZYME-RELATED"/>
    <property type="match status" value="1"/>
</dbReference>
<keyword evidence="3 6" id="KW-0812">Transmembrane</keyword>
<dbReference type="GO" id="GO:0016020">
    <property type="term" value="C:membrane"/>
    <property type="evidence" value="ECO:0007669"/>
    <property type="project" value="UniProtKB-SubCell"/>
</dbReference>
<keyword evidence="5 6" id="KW-0472">Membrane</keyword>
<feature type="transmembrane region" description="Helical" evidence="6">
    <location>
        <begin position="91"/>
        <end position="108"/>
    </location>
</feature>
<dbReference type="SUPFAM" id="SSF103481">
    <property type="entry name" value="Multidrug resistance efflux transporter EmrE"/>
    <property type="match status" value="2"/>
</dbReference>
<accession>A0A317E453</accession>
<evidence type="ECO:0000256" key="1">
    <source>
        <dbReference type="ARBA" id="ARBA00004141"/>
    </source>
</evidence>
<comment type="caution">
    <text evidence="8">The sequence shown here is derived from an EMBL/GenBank/DDBJ whole genome shotgun (WGS) entry which is preliminary data.</text>
</comment>
<evidence type="ECO:0000256" key="6">
    <source>
        <dbReference type="SAM" id="Phobius"/>
    </source>
</evidence>
<evidence type="ECO:0000256" key="2">
    <source>
        <dbReference type="ARBA" id="ARBA00009853"/>
    </source>
</evidence>
<feature type="domain" description="EamA" evidence="7">
    <location>
        <begin position="22"/>
        <end position="155"/>
    </location>
</feature>
<evidence type="ECO:0000259" key="7">
    <source>
        <dbReference type="Pfam" id="PF00892"/>
    </source>
</evidence>
<sequence>MTLAPPSTPTLKAQADARDSIAGILWMAFAVFVFVGMDAMAKWQSETYPIVQIIFFRAVFGTLVLLPFLLRGKGIVAQLKTKRPGLHLLRSMIGCLSLFAFFMSYRYLALADAIAISFVSPLFMTALSVPFLREQVGWRRWCAIGVGFLGVLVIVRPGGGLFTVYALLPVLGAFTYALVGVTIRLLSRTESTVTIVFYFGVFSSLVAGAALPFFWVTPVSALDWAGQIGIGLIGGIAQLAMTNAFRLAPVSVASPFEYTGIVWAALVGYFAWGDLPAASTWGGALLVIGSGLYILHRQTLLARGR</sequence>
<name>A0A317E453_9PROT</name>
<feature type="transmembrane region" description="Helical" evidence="6">
    <location>
        <begin position="195"/>
        <end position="215"/>
    </location>
</feature>
<protein>
    <submittedName>
        <fullName evidence="8">EamA/RhaT family transporter</fullName>
    </submittedName>
</protein>
<dbReference type="Pfam" id="PF00892">
    <property type="entry name" value="EamA"/>
    <property type="match status" value="2"/>
</dbReference>
<feature type="domain" description="EamA" evidence="7">
    <location>
        <begin position="166"/>
        <end position="290"/>
    </location>
</feature>
<dbReference type="EMBL" id="QGLE01000007">
    <property type="protein sequence ID" value="PWR21421.1"/>
    <property type="molecule type" value="Genomic_DNA"/>
</dbReference>
<feature type="transmembrane region" description="Helical" evidence="6">
    <location>
        <begin position="164"/>
        <end position="183"/>
    </location>
</feature>
<feature type="transmembrane region" description="Helical" evidence="6">
    <location>
        <begin position="21"/>
        <end position="41"/>
    </location>
</feature>
<dbReference type="AlphaFoldDB" id="A0A317E453"/>
<comment type="subcellular location">
    <subcellularLocation>
        <location evidence="1">Membrane</location>
        <topology evidence="1">Multi-pass membrane protein</topology>
    </subcellularLocation>
</comment>
<dbReference type="RefSeq" id="WP_109906608.1">
    <property type="nucleotide sequence ID" value="NZ_QGLE01000007.1"/>
</dbReference>
<evidence type="ECO:0000313" key="8">
    <source>
        <dbReference type="EMBL" id="PWR21421.1"/>
    </source>
</evidence>
<feature type="transmembrane region" description="Helical" evidence="6">
    <location>
        <begin position="114"/>
        <end position="132"/>
    </location>
</feature>
<evidence type="ECO:0000256" key="5">
    <source>
        <dbReference type="ARBA" id="ARBA00023136"/>
    </source>
</evidence>
<evidence type="ECO:0000256" key="3">
    <source>
        <dbReference type="ARBA" id="ARBA00022692"/>
    </source>
</evidence>
<feature type="transmembrane region" description="Helical" evidence="6">
    <location>
        <begin position="47"/>
        <end position="70"/>
    </location>
</feature>
<feature type="transmembrane region" description="Helical" evidence="6">
    <location>
        <begin position="278"/>
        <end position="295"/>
    </location>
</feature>
<evidence type="ECO:0000313" key="9">
    <source>
        <dbReference type="Proteomes" id="UP000245461"/>
    </source>
</evidence>
<gene>
    <name evidence="8" type="ORF">DKG74_13395</name>
</gene>
<feature type="transmembrane region" description="Helical" evidence="6">
    <location>
        <begin position="252"/>
        <end position="272"/>
    </location>
</feature>
<dbReference type="PANTHER" id="PTHR22911:SF6">
    <property type="entry name" value="SOLUTE CARRIER FAMILY 35 MEMBER G1"/>
    <property type="match status" value="1"/>
</dbReference>
<proteinExistence type="inferred from homology"/>
<dbReference type="OrthoDB" id="9812899at2"/>
<feature type="transmembrane region" description="Helical" evidence="6">
    <location>
        <begin position="221"/>
        <end position="240"/>
    </location>
</feature>
<organism evidence="8 9">
    <name type="scientific">Zavarzinia aquatilis</name>
    <dbReference type="NCBI Taxonomy" id="2211142"/>
    <lineage>
        <taxon>Bacteria</taxon>
        <taxon>Pseudomonadati</taxon>
        <taxon>Pseudomonadota</taxon>
        <taxon>Alphaproteobacteria</taxon>
        <taxon>Rhodospirillales</taxon>
        <taxon>Zavarziniaceae</taxon>
        <taxon>Zavarzinia</taxon>
    </lineage>
</organism>